<dbReference type="AlphaFoldDB" id="A0A6C0DF19"/>
<evidence type="ECO:0000313" key="1">
    <source>
        <dbReference type="EMBL" id="QHT14784.1"/>
    </source>
</evidence>
<name>A0A6C0DF19_9ZZZZ</name>
<proteinExistence type="predicted"/>
<organism evidence="1">
    <name type="scientific">viral metagenome</name>
    <dbReference type="NCBI Taxonomy" id="1070528"/>
    <lineage>
        <taxon>unclassified sequences</taxon>
        <taxon>metagenomes</taxon>
        <taxon>organismal metagenomes</taxon>
    </lineage>
</organism>
<reference evidence="1" key="1">
    <citation type="journal article" date="2020" name="Nature">
        <title>Giant virus diversity and host interactions through global metagenomics.</title>
        <authorList>
            <person name="Schulz F."/>
            <person name="Roux S."/>
            <person name="Paez-Espino D."/>
            <person name="Jungbluth S."/>
            <person name="Walsh D.A."/>
            <person name="Denef V.J."/>
            <person name="McMahon K.D."/>
            <person name="Konstantinidis K.T."/>
            <person name="Eloe-Fadrosh E.A."/>
            <person name="Kyrpides N.C."/>
            <person name="Woyke T."/>
        </authorList>
    </citation>
    <scope>NUCLEOTIDE SEQUENCE</scope>
    <source>
        <strain evidence="1">GVMAG-M-3300023174-141</strain>
    </source>
</reference>
<dbReference type="EMBL" id="MN739589">
    <property type="protein sequence ID" value="QHT14784.1"/>
    <property type="molecule type" value="Genomic_DNA"/>
</dbReference>
<protein>
    <submittedName>
        <fullName evidence="1">Uncharacterized protein</fullName>
    </submittedName>
</protein>
<sequence>MFLSAIIMAFLAAMQSFVAAMQRITILPSNPWF</sequence>
<accession>A0A6C0DF19</accession>